<feature type="compositionally biased region" description="Basic and acidic residues" evidence="1">
    <location>
        <begin position="341"/>
        <end position="353"/>
    </location>
</feature>
<feature type="compositionally biased region" description="Acidic residues" evidence="1">
    <location>
        <begin position="158"/>
        <end position="175"/>
    </location>
</feature>
<evidence type="ECO:0000313" key="2">
    <source>
        <dbReference type="EMBL" id="KAF2685882.1"/>
    </source>
</evidence>
<name>A0A6G1J5U4_9PLEO</name>
<feature type="region of interest" description="Disordered" evidence="1">
    <location>
        <begin position="95"/>
        <end position="287"/>
    </location>
</feature>
<gene>
    <name evidence="2" type="ORF">K458DRAFT_403215</name>
</gene>
<protein>
    <submittedName>
        <fullName evidence="2">Uncharacterized protein</fullName>
    </submittedName>
</protein>
<accession>A0A6G1J5U4</accession>
<keyword evidence="3" id="KW-1185">Reference proteome</keyword>
<feature type="compositionally biased region" description="Basic and acidic residues" evidence="1">
    <location>
        <begin position="365"/>
        <end position="378"/>
    </location>
</feature>
<feature type="compositionally biased region" description="Basic and acidic residues" evidence="1">
    <location>
        <begin position="95"/>
        <end position="111"/>
    </location>
</feature>
<sequence length="378" mass="42152">MATLEIIKGVYSAEAVRQTSLMSRASFHSKHFHHKLPHSSRAYCKHHSPQTEKQYGYLYPSQPGLKCLSHNSLSLTSIPQTQNSQALTMERLKMNEKPKANAARRNSERRASANTRTAGPPTSSDNPLDRTDEDEHENPMEVVGDTLLSKGDAILKDGEEEARSEEEPQEEEFKIEEEPRRGEVKGMAAGSGRQKVDKLRRELRPLFRQSKATAALADERGEGDDELGDAGLSKKRKREVPAKETRNSTHRSSKRNPPPSSSSPSDDEDEPPRKKTNGPVAVPKPKRITISNMTSKINNLVDVIKVVEDDVACAIDLAVKVAEAFDHFLAQDFVKPKKKKQVEDARGRIAETLKKHRKKGKRKAKSDVEAGEEARMGI</sequence>
<feature type="compositionally biased region" description="Basic residues" evidence="1">
    <location>
        <begin position="354"/>
        <end position="364"/>
    </location>
</feature>
<feature type="region of interest" description="Disordered" evidence="1">
    <location>
        <begin position="338"/>
        <end position="378"/>
    </location>
</feature>
<evidence type="ECO:0000313" key="3">
    <source>
        <dbReference type="Proteomes" id="UP000799291"/>
    </source>
</evidence>
<dbReference type="Proteomes" id="UP000799291">
    <property type="component" value="Unassembled WGS sequence"/>
</dbReference>
<evidence type="ECO:0000256" key="1">
    <source>
        <dbReference type="SAM" id="MobiDB-lite"/>
    </source>
</evidence>
<dbReference type="AlphaFoldDB" id="A0A6G1J5U4"/>
<organism evidence="2 3">
    <name type="scientific">Lentithecium fluviatile CBS 122367</name>
    <dbReference type="NCBI Taxonomy" id="1168545"/>
    <lineage>
        <taxon>Eukaryota</taxon>
        <taxon>Fungi</taxon>
        <taxon>Dikarya</taxon>
        <taxon>Ascomycota</taxon>
        <taxon>Pezizomycotina</taxon>
        <taxon>Dothideomycetes</taxon>
        <taxon>Pleosporomycetidae</taxon>
        <taxon>Pleosporales</taxon>
        <taxon>Massarineae</taxon>
        <taxon>Lentitheciaceae</taxon>
        <taxon>Lentithecium</taxon>
    </lineage>
</organism>
<proteinExistence type="predicted"/>
<reference evidence="2" key="1">
    <citation type="journal article" date="2020" name="Stud. Mycol.">
        <title>101 Dothideomycetes genomes: a test case for predicting lifestyles and emergence of pathogens.</title>
        <authorList>
            <person name="Haridas S."/>
            <person name="Albert R."/>
            <person name="Binder M."/>
            <person name="Bloem J."/>
            <person name="Labutti K."/>
            <person name="Salamov A."/>
            <person name="Andreopoulos B."/>
            <person name="Baker S."/>
            <person name="Barry K."/>
            <person name="Bills G."/>
            <person name="Bluhm B."/>
            <person name="Cannon C."/>
            <person name="Castanera R."/>
            <person name="Culley D."/>
            <person name="Daum C."/>
            <person name="Ezra D."/>
            <person name="Gonzalez J."/>
            <person name="Henrissat B."/>
            <person name="Kuo A."/>
            <person name="Liang C."/>
            <person name="Lipzen A."/>
            <person name="Lutzoni F."/>
            <person name="Magnuson J."/>
            <person name="Mondo S."/>
            <person name="Nolan M."/>
            <person name="Ohm R."/>
            <person name="Pangilinan J."/>
            <person name="Park H.-J."/>
            <person name="Ramirez L."/>
            <person name="Alfaro M."/>
            <person name="Sun H."/>
            <person name="Tritt A."/>
            <person name="Yoshinaga Y."/>
            <person name="Zwiers L.-H."/>
            <person name="Turgeon B."/>
            <person name="Goodwin S."/>
            <person name="Spatafora J."/>
            <person name="Crous P."/>
            <person name="Grigoriev I."/>
        </authorList>
    </citation>
    <scope>NUCLEOTIDE SEQUENCE</scope>
    <source>
        <strain evidence="2">CBS 122367</strain>
    </source>
</reference>
<dbReference type="EMBL" id="MU005578">
    <property type="protein sequence ID" value="KAF2685882.1"/>
    <property type="molecule type" value="Genomic_DNA"/>
</dbReference>
<feature type="compositionally biased region" description="Basic and acidic residues" evidence="1">
    <location>
        <begin position="194"/>
        <end position="205"/>
    </location>
</feature>